<dbReference type="GO" id="GO:0016740">
    <property type="term" value="F:transferase activity"/>
    <property type="evidence" value="ECO:0007669"/>
    <property type="project" value="UniProtKB-KW"/>
</dbReference>
<evidence type="ECO:0000313" key="10">
    <source>
        <dbReference type="Proteomes" id="UP000199663"/>
    </source>
</evidence>
<feature type="transmembrane region" description="Helical" evidence="7">
    <location>
        <begin position="12"/>
        <end position="31"/>
    </location>
</feature>
<feature type="domain" description="Bacterial sugar transferase" evidence="8">
    <location>
        <begin position="272"/>
        <end position="454"/>
    </location>
</feature>
<reference evidence="9 10" key="1">
    <citation type="submission" date="2016-10" db="EMBL/GenBank/DDBJ databases">
        <authorList>
            <person name="Varghese N."/>
            <person name="Submissions S."/>
        </authorList>
    </citation>
    <scope>NUCLEOTIDE SEQUENCE [LARGE SCALE GENOMIC DNA]</scope>
    <source>
        <strain evidence="9 10">DSM 17997</strain>
    </source>
</reference>
<evidence type="ECO:0000256" key="1">
    <source>
        <dbReference type="ARBA" id="ARBA00004141"/>
    </source>
</evidence>
<comment type="caution">
    <text evidence="9">The sequence shown here is derived from an EMBL/GenBank/DDBJ whole genome shotgun (WGS) entry which is preliminary data.</text>
</comment>
<dbReference type="InterPro" id="IPR017475">
    <property type="entry name" value="EPS_sugar_tfrase"/>
</dbReference>
<dbReference type="InterPro" id="IPR003362">
    <property type="entry name" value="Bact_transf"/>
</dbReference>
<feature type="transmembrane region" description="Helical" evidence="7">
    <location>
        <begin position="106"/>
        <end position="129"/>
    </location>
</feature>
<dbReference type="EMBL" id="FNQC01000014">
    <property type="protein sequence ID" value="SDZ43156.1"/>
    <property type="molecule type" value="Genomic_DNA"/>
</dbReference>
<feature type="transmembrane region" description="Helical" evidence="7">
    <location>
        <begin position="80"/>
        <end position="100"/>
    </location>
</feature>
<keyword evidence="5 7" id="KW-1133">Transmembrane helix</keyword>
<dbReference type="Gene3D" id="3.40.50.720">
    <property type="entry name" value="NAD(P)-binding Rossmann-like Domain"/>
    <property type="match status" value="1"/>
</dbReference>
<comment type="subcellular location">
    <subcellularLocation>
        <location evidence="1">Membrane</location>
        <topology evidence="1">Multi-pass membrane protein</topology>
    </subcellularLocation>
</comment>
<sequence>MSNFQRTSNSLFVFGDIINLCLAFYISVYFYKVKDVDFQGSETLILGSLIFLWLIIGYSNRLYAEGRGENILTVRMGKYLKAYFILAGIIGMIYMIFSFPTEIRNLILALLVGFPILGSITNLIMVKVYRPLQEKKNKFKSTLIAGEGYLAKKVEDFMLSNPFEGDSLQGFVLCNAENSLIKKDRVVTTLENLNDYLNKNYVSEIIIALSFREIDSIKSIVKVADYHGARVRFVPDYESIFGGSFKSYHFGDLEMVNVRQLPLDEWFPNLQKTSFDIVFSTFALLFLSPLFLLIATLIKMESKGPVFYCPQRIGKGGKPFKVFKFRTMSQNDNSQGGTMSTVKDDPRITRIGKFLRKYSLDELPQFMNVLTGEMSVIGPRPHRTYLNQLMQASEENYMVRHYYRPGITGWAQVNGWRGPLETCEQKKQRTQHDLWYLNNWSFWLDLRIIYKTIFSAKTHKSAF</sequence>
<dbReference type="PANTHER" id="PTHR30576">
    <property type="entry name" value="COLANIC BIOSYNTHESIS UDP-GLUCOSE LIPID CARRIER TRANSFERASE"/>
    <property type="match status" value="1"/>
</dbReference>
<keyword evidence="6 7" id="KW-0472">Membrane</keyword>
<keyword evidence="10" id="KW-1185">Reference proteome</keyword>
<name>A0A1H3SYQ8_9BACT</name>
<organism evidence="9 10">
    <name type="scientific">Rhodonellum ikkaensis</name>
    <dbReference type="NCBI Taxonomy" id="336829"/>
    <lineage>
        <taxon>Bacteria</taxon>
        <taxon>Pseudomonadati</taxon>
        <taxon>Bacteroidota</taxon>
        <taxon>Cytophagia</taxon>
        <taxon>Cytophagales</taxon>
        <taxon>Cytophagaceae</taxon>
        <taxon>Rhodonellum</taxon>
    </lineage>
</organism>
<gene>
    <name evidence="9" type="ORF">SAMN05444412_11470</name>
</gene>
<feature type="transmembrane region" description="Helical" evidence="7">
    <location>
        <begin position="277"/>
        <end position="298"/>
    </location>
</feature>
<dbReference type="Pfam" id="PF13727">
    <property type="entry name" value="CoA_binding_3"/>
    <property type="match status" value="1"/>
</dbReference>
<dbReference type="RefSeq" id="WP_019599238.1">
    <property type="nucleotide sequence ID" value="NZ_FNQC01000014.1"/>
</dbReference>
<feature type="transmembrane region" description="Helical" evidence="7">
    <location>
        <begin position="43"/>
        <end position="59"/>
    </location>
</feature>
<evidence type="ECO:0000256" key="5">
    <source>
        <dbReference type="ARBA" id="ARBA00022989"/>
    </source>
</evidence>
<dbReference type="Pfam" id="PF02397">
    <property type="entry name" value="Bac_transf"/>
    <property type="match status" value="1"/>
</dbReference>
<keyword evidence="4 7" id="KW-0812">Transmembrane</keyword>
<evidence type="ECO:0000313" key="9">
    <source>
        <dbReference type="EMBL" id="SDZ43156.1"/>
    </source>
</evidence>
<evidence type="ECO:0000256" key="3">
    <source>
        <dbReference type="ARBA" id="ARBA00022679"/>
    </source>
</evidence>
<evidence type="ECO:0000256" key="2">
    <source>
        <dbReference type="ARBA" id="ARBA00006464"/>
    </source>
</evidence>
<protein>
    <submittedName>
        <fullName evidence="9">Colanic acid biosysnthesis UDP-glucose lipid carrier transferase</fullName>
    </submittedName>
</protein>
<dbReference type="NCBIfam" id="TIGR03025">
    <property type="entry name" value="EPS_sugtrans"/>
    <property type="match status" value="1"/>
</dbReference>
<accession>A0A1H3SYQ8</accession>
<dbReference type="PANTHER" id="PTHR30576:SF0">
    <property type="entry name" value="UNDECAPRENYL-PHOSPHATE N-ACETYLGALACTOSAMINYL 1-PHOSPHATE TRANSFERASE-RELATED"/>
    <property type="match status" value="1"/>
</dbReference>
<proteinExistence type="inferred from homology"/>
<evidence type="ECO:0000256" key="4">
    <source>
        <dbReference type="ARBA" id="ARBA00022692"/>
    </source>
</evidence>
<evidence type="ECO:0000256" key="6">
    <source>
        <dbReference type="ARBA" id="ARBA00023136"/>
    </source>
</evidence>
<evidence type="ECO:0000256" key="7">
    <source>
        <dbReference type="SAM" id="Phobius"/>
    </source>
</evidence>
<evidence type="ECO:0000259" key="8">
    <source>
        <dbReference type="Pfam" id="PF02397"/>
    </source>
</evidence>
<dbReference type="Proteomes" id="UP000199663">
    <property type="component" value="Unassembled WGS sequence"/>
</dbReference>
<keyword evidence="3 9" id="KW-0808">Transferase</keyword>
<comment type="similarity">
    <text evidence="2">Belongs to the bacterial sugar transferase family.</text>
</comment>